<reference evidence="2" key="1">
    <citation type="submission" date="2015-09" db="EMBL/GenBank/DDBJ databases">
        <title>Complete sequence of Algoriphagus sp. M8-2.</title>
        <authorList>
            <person name="Shintani M."/>
        </authorList>
    </citation>
    <scope>NUCLEOTIDE SEQUENCE [LARGE SCALE GENOMIC DNA]</scope>
    <source>
        <strain evidence="2">M8-2</strain>
    </source>
</reference>
<dbReference type="AlphaFoldDB" id="A0A142EKA4"/>
<dbReference type="STRING" id="1727163.AO498_04025"/>
<reference evidence="1 2" key="2">
    <citation type="journal article" date="2016" name="Genome Announc.">
        <title>Complete Genome Sequence of Algoriphagus sp. Strain M8-2, Isolated from a Brackish Lake.</title>
        <authorList>
            <person name="Muraguchi Y."/>
            <person name="Kushimoto K."/>
            <person name="Ohtsubo Y."/>
            <person name="Suzuki T."/>
            <person name="Dohra H."/>
            <person name="Kimbara K."/>
            <person name="Shintani M."/>
        </authorList>
    </citation>
    <scope>NUCLEOTIDE SEQUENCE [LARGE SCALE GENOMIC DNA]</scope>
    <source>
        <strain evidence="1 2">M8-2</strain>
    </source>
</reference>
<keyword evidence="2" id="KW-1185">Reference proteome</keyword>
<protein>
    <submittedName>
        <fullName evidence="1">Uncharacterized protein</fullName>
    </submittedName>
</protein>
<gene>
    <name evidence="1" type="ORF">AO498_04025</name>
</gene>
<evidence type="ECO:0000313" key="1">
    <source>
        <dbReference type="EMBL" id="AMQ55559.1"/>
    </source>
</evidence>
<accession>A0A142EKA4</accession>
<organism evidence="1 2">
    <name type="scientific">Algoriphagus sanaruensis</name>
    <dbReference type="NCBI Taxonomy" id="1727163"/>
    <lineage>
        <taxon>Bacteria</taxon>
        <taxon>Pseudomonadati</taxon>
        <taxon>Bacteroidota</taxon>
        <taxon>Cytophagia</taxon>
        <taxon>Cytophagales</taxon>
        <taxon>Cyclobacteriaceae</taxon>
        <taxon>Algoriphagus</taxon>
    </lineage>
</organism>
<evidence type="ECO:0000313" key="2">
    <source>
        <dbReference type="Proteomes" id="UP000073816"/>
    </source>
</evidence>
<name>A0A142EKA4_9BACT</name>
<dbReference type="Proteomes" id="UP000073816">
    <property type="component" value="Chromosome"/>
</dbReference>
<dbReference type="KEGG" id="alm:AO498_04025"/>
<proteinExistence type="predicted"/>
<dbReference type="EMBL" id="CP012836">
    <property type="protein sequence ID" value="AMQ55559.1"/>
    <property type="molecule type" value="Genomic_DNA"/>
</dbReference>
<sequence length="61" mass="7204">MAMHSSGLFEISESKQRFIGSDFSVHWNRNNGEIKNIKNFKKRIVRIDYVLKILFSKEQTS</sequence>